<keyword evidence="2" id="KW-0812">Transmembrane</keyword>
<keyword evidence="2" id="KW-0472">Membrane</keyword>
<reference evidence="3 4" key="1">
    <citation type="submission" date="2024-04" db="EMBL/GenBank/DDBJ databases">
        <title>Genome assembly C_amara_ONT_v2.</title>
        <authorList>
            <person name="Yant L."/>
            <person name="Moore C."/>
            <person name="Slenker M."/>
        </authorList>
    </citation>
    <scope>NUCLEOTIDE SEQUENCE [LARGE SCALE GENOMIC DNA]</scope>
    <source>
        <tissue evidence="3">Leaf</tissue>
    </source>
</reference>
<evidence type="ECO:0000256" key="2">
    <source>
        <dbReference type="SAM" id="Phobius"/>
    </source>
</evidence>
<feature type="transmembrane region" description="Helical" evidence="2">
    <location>
        <begin position="147"/>
        <end position="169"/>
    </location>
</feature>
<dbReference type="EMBL" id="JBANAX010000294">
    <property type="protein sequence ID" value="KAL1214979.1"/>
    <property type="molecule type" value="Genomic_DNA"/>
</dbReference>
<comment type="caution">
    <text evidence="3">The sequence shown here is derived from an EMBL/GenBank/DDBJ whole genome shotgun (WGS) entry which is preliminary data.</text>
</comment>
<evidence type="ECO:0000313" key="4">
    <source>
        <dbReference type="Proteomes" id="UP001558713"/>
    </source>
</evidence>
<feature type="transmembrane region" description="Helical" evidence="2">
    <location>
        <begin position="312"/>
        <end position="341"/>
    </location>
</feature>
<dbReference type="PANTHER" id="PTHR36381">
    <property type="entry name" value="ETHYLENE-REGULATED TRANSCRIPT 2 (ERT2)"/>
    <property type="match status" value="1"/>
</dbReference>
<feature type="compositionally biased region" description="Basic and acidic residues" evidence="1">
    <location>
        <begin position="284"/>
        <end position="297"/>
    </location>
</feature>
<sequence length="351" mass="39126">MSLPWKKTKPSRISRFMSEFQQSPKRGVSLIVETGFPTLLIDLFFKNRDRLKKSPSKRFQRLERQIQTAPNASSLLNQNTILEKPQRKQAVLSKIEKFNFVGSGLKTENKHATENSGCVCGGSGAYVLMAFKVLIVAVLAFSTKKKLTIGITLSAFALLLTELVAARVFTRSKLCKNNKDKNAISRGKIETFVNSKDCSGEETKSISSLEKTEPEVAVVTENSNLKELTIRDYLLLKDEKATSKSSRLKLKIVKKLRSYKKSKKTMKIKEESLTEDSSLVSEDKSEIIESKKDEKESNPPLIRSEGDRSNGIALIVIVLTVLLCGKILAIVMTLSCLVLRFGVGKKSDLCI</sequence>
<dbReference type="AlphaFoldDB" id="A0ABD1BDE1"/>
<dbReference type="Proteomes" id="UP001558713">
    <property type="component" value="Unassembled WGS sequence"/>
</dbReference>
<gene>
    <name evidence="3" type="ORF">V5N11_011495</name>
</gene>
<evidence type="ECO:0008006" key="5">
    <source>
        <dbReference type="Google" id="ProtNLM"/>
    </source>
</evidence>
<protein>
    <recommendedName>
        <fullName evidence="5">Ethylene-responsive nuclear protein</fullName>
    </recommendedName>
</protein>
<evidence type="ECO:0000313" key="3">
    <source>
        <dbReference type="EMBL" id="KAL1214979.1"/>
    </source>
</evidence>
<organism evidence="3 4">
    <name type="scientific">Cardamine amara subsp. amara</name>
    <dbReference type="NCBI Taxonomy" id="228776"/>
    <lineage>
        <taxon>Eukaryota</taxon>
        <taxon>Viridiplantae</taxon>
        <taxon>Streptophyta</taxon>
        <taxon>Embryophyta</taxon>
        <taxon>Tracheophyta</taxon>
        <taxon>Spermatophyta</taxon>
        <taxon>Magnoliopsida</taxon>
        <taxon>eudicotyledons</taxon>
        <taxon>Gunneridae</taxon>
        <taxon>Pentapetalae</taxon>
        <taxon>rosids</taxon>
        <taxon>malvids</taxon>
        <taxon>Brassicales</taxon>
        <taxon>Brassicaceae</taxon>
        <taxon>Cardamineae</taxon>
        <taxon>Cardamine</taxon>
    </lineage>
</organism>
<name>A0ABD1BDE1_CARAN</name>
<keyword evidence="2" id="KW-1133">Transmembrane helix</keyword>
<keyword evidence="4" id="KW-1185">Reference proteome</keyword>
<feature type="region of interest" description="Disordered" evidence="1">
    <location>
        <begin position="284"/>
        <end position="303"/>
    </location>
</feature>
<proteinExistence type="predicted"/>
<dbReference type="PANTHER" id="PTHR36381:SF5">
    <property type="entry name" value="ETHYLENE-REGULATED NUCLEAR PROTEIN ERT2-LIKE PROTEIN"/>
    <property type="match status" value="1"/>
</dbReference>
<feature type="transmembrane region" description="Helical" evidence="2">
    <location>
        <begin position="118"/>
        <end position="141"/>
    </location>
</feature>
<evidence type="ECO:0000256" key="1">
    <source>
        <dbReference type="SAM" id="MobiDB-lite"/>
    </source>
</evidence>
<accession>A0ABD1BDE1</accession>